<evidence type="ECO:0000259" key="1">
    <source>
        <dbReference type="Pfam" id="PF02464"/>
    </source>
</evidence>
<reference evidence="3" key="1">
    <citation type="submission" date="2020-01" db="EMBL/GenBank/DDBJ databases">
        <title>Phosphoaccumulans saitamaens gen. nov., sp. nov., a polyphosphate accumulating bacterium isolated from surface river water.</title>
        <authorList>
            <person name="Watanabe K."/>
            <person name="Suda W."/>
        </authorList>
    </citation>
    <scope>NUCLEOTIDE SEQUENCE [LARGE SCALE GENOMIC DNA]</scope>
    <source>
        <strain evidence="3">ICHIAU1</strain>
    </source>
</reference>
<dbReference type="AlphaFoldDB" id="A0A679HY85"/>
<keyword evidence="3" id="KW-1185">Reference proteome</keyword>
<dbReference type="InterPro" id="IPR036653">
    <property type="entry name" value="CinA-like_C"/>
</dbReference>
<evidence type="ECO:0000313" key="3">
    <source>
        <dbReference type="Proteomes" id="UP000463961"/>
    </source>
</evidence>
<dbReference type="OrthoDB" id="9801454at2"/>
<organism evidence="2 3">
    <name type="scientific">Fluviibacter phosphoraccumulans</name>
    <dbReference type="NCBI Taxonomy" id="1751046"/>
    <lineage>
        <taxon>Bacteria</taxon>
        <taxon>Pseudomonadati</taxon>
        <taxon>Pseudomonadota</taxon>
        <taxon>Betaproteobacteria</taxon>
        <taxon>Rhodocyclales</taxon>
        <taxon>Fluviibacteraceae</taxon>
        <taxon>Fluviibacter</taxon>
    </lineage>
</organism>
<dbReference type="InterPro" id="IPR008136">
    <property type="entry name" value="CinA_C"/>
</dbReference>
<proteinExistence type="predicted"/>
<dbReference type="Proteomes" id="UP000463961">
    <property type="component" value="Chromosome"/>
</dbReference>
<feature type="domain" description="CinA C-terminal" evidence="1">
    <location>
        <begin position="8"/>
        <end position="160"/>
    </location>
</feature>
<sequence>MSSAGKTEQLVTQLAEQLVHQGQKLVTAESCTGGMIAASITAQAGSSAWFERGWVTYSNAAKTEELGVDAALITQHGAVSEAVAAAMARGACAHSHSDFAIAVTGIAGPDGGTPNKPVGTVCFGWANQQACRTETVLFTGDRAAIRKQSVTHALTGLLSLLSDPTNFSS</sequence>
<name>A0A679HY85_9RHOO</name>
<dbReference type="RefSeq" id="WP_162048742.1">
    <property type="nucleotide sequence ID" value="NZ_AP019011.1"/>
</dbReference>
<dbReference type="NCBIfam" id="TIGR00199">
    <property type="entry name" value="PncC_domain"/>
    <property type="match status" value="1"/>
</dbReference>
<gene>
    <name evidence="2" type="ORF">ICHIAU1_06210</name>
</gene>
<accession>A0A679HY85</accession>
<dbReference type="EMBL" id="AP022345">
    <property type="protein sequence ID" value="BBU68338.1"/>
    <property type="molecule type" value="Genomic_DNA"/>
</dbReference>
<dbReference type="Gene3D" id="3.90.950.20">
    <property type="entry name" value="CinA-like"/>
    <property type="match status" value="1"/>
</dbReference>
<evidence type="ECO:0000313" key="2">
    <source>
        <dbReference type="EMBL" id="BBU68338.1"/>
    </source>
</evidence>
<dbReference type="SUPFAM" id="SSF142433">
    <property type="entry name" value="CinA-like"/>
    <property type="match status" value="1"/>
</dbReference>
<protein>
    <submittedName>
        <fullName evidence="2">Competence damage-inducible protein A</fullName>
    </submittedName>
</protein>
<dbReference type="Pfam" id="PF02464">
    <property type="entry name" value="CinA"/>
    <property type="match status" value="1"/>
</dbReference>